<feature type="domain" description="Integrase catalytic" evidence="2">
    <location>
        <begin position="159"/>
        <end position="346"/>
    </location>
</feature>
<gene>
    <name evidence="3" type="ORF">ETSY1_25825</name>
</gene>
<dbReference type="GO" id="GO:0003676">
    <property type="term" value="F:nucleic acid binding"/>
    <property type="evidence" value="ECO:0007669"/>
    <property type="project" value="InterPro"/>
</dbReference>
<feature type="region of interest" description="Disordered" evidence="1">
    <location>
        <begin position="464"/>
        <end position="488"/>
    </location>
</feature>
<dbReference type="InterPro" id="IPR009004">
    <property type="entry name" value="Transposase_Mu_C"/>
</dbReference>
<dbReference type="InterPro" id="IPR055247">
    <property type="entry name" value="InsJ-like_HTH"/>
</dbReference>
<sequence length="501" mass="58140">MNEQPQDNIPLTALSPDERARALERYQILQPHLEHGRSLTQVTRNCGLPRRTLSRWLALYRRYGLAGLARRGRRDRGQPRRLHPELQPIIEGFALCKPTPTAALVHRQVSDVARRNGWPVPNYRQVYRIIKQLDPALVTLAHDGSKTYRMTYDLLYRHEAQKPNDLWQADHTLLDIWLRHEDGKLVRPWLTVIMDDYSRAIAGFRLSFEAPSAIQTALTLRQAIWRKPLPKWKIVGIPSVFYTDHGSDFTSEHLEQVSIDLKMSLVFSEPGMPRGRGKIERFFRTLNQKLLCALPGYTPAGRPADRAVLTVETFEAELERFILEQYHESPHSETGEAPQARWERGGFLPRLAESLEQLDLLLLMVAKSRKVRPDGIHFQGLRYLDLTLAAYVGESVIIRYDPRDMAEIRIFHEHRFLCRAICAELAGEVISLRDIIRARNRRRRELRQTLQERSRLVDTLLEVRRGESHGDEPTPSDELTITSEKLPERVDSPRLKRYIHE</sequence>
<accession>W4LFY7</accession>
<keyword evidence="4" id="KW-1185">Reference proteome</keyword>
<dbReference type="HOGENOM" id="CLU_028963_0_1_7"/>
<dbReference type="PANTHER" id="PTHR35004">
    <property type="entry name" value="TRANSPOSASE RV3428C-RELATED"/>
    <property type="match status" value="1"/>
</dbReference>
<comment type="caution">
    <text evidence="3">The sequence shown here is derived from an EMBL/GenBank/DDBJ whole genome shotgun (WGS) entry which is preliminary data.</text>
</comment>
<dbReference type="AlphaFoldDB" id="W4LFY7"/>
<proteinExistence type="predicted"/>
<evidence type="ECO:0000313" key="4">
    <source>
        <dbReference type="Proteomes" id="UP000019141"/>
    </source>
</evidence>
<dbReference type="Pfam" id="PF13518">
    <property type="entry name" value="HTH_28"/>
    <property type="match status" value="1"/>
</dbReference>
<dbReference type="Gene3D" id="3.30.420.10">
    <property type="entry name" value="Ribonuclease H-like superfamily/Ribonuclease H"/>
    <property type="match status" value="1"/>
</dbReference>
<reference evidence="3 4" key="1">
    <citation type="journal article" date="2014" name="Nature">
        <title>An environmental bacterial taxon with a large and distinct metabolic repertoire.</title>
        <authorList>
            <person name="Wilson M.C."/>
            <person name="Mori T."/>
            <person name="Ruckert C."/>
            <person name="Uria A.R."/>
            <person name="Helf M.J."/>
            <person name="Takada K."/>
            <person name="Gernert C."/>
            <person name="Steffens U.A."/>
            <person name="Heycke N."/>
            <person name="Schmitt S."/>
            <person name="Rinke C."/>
            <person name="Helfrich E.J."/>
            <person name="Brachmann A.O."/>
            <person name="Gurgui C."/>
            <person name="Wakimoto T."/>
            <person name="Kracht M."/>
            <person name="Crusemann M."/>
            <person name="Hentschel U."/>
            <person name="Abe I."/>
            <person name="Matsunaga S."/>
            <person name="Kalinowski J."/>
            <person name="Takeyama H."/>
            <person name="Piel J."/>
        </authorList>
    </citation>
    <scope>NUCLEOTIDE SEQUENCE [LARGE SCALE GENOMIC DNA]</scope>
    <source>
        <strain evidence="4">TSY1</strain>
    </source>
</reference>
<dbReference type="Pfam" id="PF00665">
    <property type="entry name" value="rve"/>
    <property type="match status" value="1"/>
</dbReference>
<dbReference type="GO" id="GO:0015074">
    <property type="term" value="P:DNA integration"/>
    <property type="evidence" value="ECO:0007669"/>
    <property type="project" value="InterPro"/>
</dbReference>
<dbReference type="InterPro" id="IPR009057">
    <property type="entry name" value="Homeodomain-like_sf"/>
</dbReference>
<dbReference type="PATRIC" id="fig|1429438.4.peg.4935"/>
<evidence type="ECO:0000259" key="2">
    <source>
        <dbReference type="PROSITE" id="PS50994"/>
    </source>
</evidence>
<evidence type="ECO:0000313" key="3">
    <source>
        <dbReference type="EMBL" id="ETW96640.1"/>
    </source>
</evidence>
<dbReference type="Gene3D" id="1.10.10.60">
    <property type="entry name" value="Homeodomain-like"/>
    <property type="match status" value="1"/>
</dbReference>
<name>W4LFY7_ENTF1</name>
<evidence type="ECO:0000256" key="1">
    <source>
        <dbReference type="SAM" id="MobiDB-lite"/>
    </source>
</evidence>
<dbReference type="PANTHER" id="PTHR35004:SF6">
    <property type="entry name" value="TRANSPOSASE"/>
    <property type="match status" value="1"/>
</dbReference>
<dbReference type="Gene3D" id="2.30.30.130">
    <property type="entry name" value="Transposase, Mu, C-terminal"/>
    <property type="match status" value="1"/>
</dbReference>
<dbReference type="InterPro" id="IPR012337">
    <property type="entry name" value="RNaseH-like_sf"/>
</dbReference>
<organism evidence="3 4">
    <name type="scientific">Entotheonella factor</name>
    <dbReference type="NCBI Taxonomy" id="1429438"/>
    <lineage>
        <taxon>Bacteria</taxon>
        <taxon>Pseudomonadati</taxon>
        <taxon>Nitrospinota/Tectimicrobiota group</taxon>
        <taxon>Candidatus Tectimicrobiota</taxon>
        <taxon>Candidatus Entotheonellia</taxon>
        <taxon>Candidatus Entotheonellales</taxon>
        <taxon>Candidatus Entotheonellaceae</taxon>
        <taxon>Candidatus Entotheonella</taxon>
    </lineage>
</organism>
<dbReference type="Proteomes" id="UP000019141">
    <property type="component" value="Unassembled WGS sequence"/>
</dbReference>
<dbReference type="SUPFAM" id="SSF53098">
    <property type="entry name" value="Ribonuclease H-like"/>
    <property type="match status" value="1"/>
</dbReference>
<dbReference type="InterPro" id="IPR036397">
    <property type="entry name" value="RNaseH_sf"/>
</dbReference>
<dbReference type="SUPFAM" id="SSF50610">
    <property type="entry name" value="mu transposase, C-terminal domain"/>
    <property type="match status" value="1"/>
</dbReference>
<dbReference type="PROSITE" id="PS50994">
    <property type="entry name" value="INTEGRASE"/>
    <property type="match status" value="1"/>
</dbReference>
<dbReference type="Pfam" id="PF09299">
    <property type="entry name" value="Mu-transpos_C"/>
    <property type="match status" value="1"/>
</dbReference>
<dbReference type="SUPFAM" id="SSF46689">
    <property type="entry name" value="Homeodomain-like"/>
    <property type="match status" value="1"/>
</dbReference>
<dbReference type="EMBL" id="AZHW01000762">
    <property type="protein sequence ID" value="ETW96640.1"/>
    <property type="molecule type" value="Genomic_DNA"/>
</dbReference>
<dbReference type="InterPro" id="IPR001584">
    <property type="entry name" value="Integrase_cat-core"/>
</dbReference>
<protein>
    <recommendedName>
        <fullName evidence="2">Integrase catalytic domain-containing protein</fullName>
    </recommendedName>
</protein>
<dbReference type="InterPro" id="IPR015378">
    <property type="entry name" value="Transposase-like_Mu_C"/>
</dbReference>